<evidence type="ECO:0000256" key="1">
    <source>
        <dbReference type="ARBA" id="ARBA00004167"/>
    </source>
</evidence>
<dbReference type="AlphaFoldDB" id="F4XIF2"/>
<evidence type="ECO:0000256" key="7">
    <source>
        <dbReference type="ARBA" id="ARBA00023136"/>
    </source>
</evidence>
<comment type="subcellular location">
    <subcellularLocation>
        <location evidence="10">Cellular thylakoid membrane</location>
        <topology evidence="10">Single-pass membrane protein</topology>
    </subcellularLocation>
    <subcellularLocation>
        <location evidence="1">Membrane</location>
        <topology evidence="1">Single-pass membrane protein</topology>
    </subcellularLocation>
</comment>
<dbReference type="GO" id="GO:0031676">
    <property type="term" value="C:plasma membrane-derived thylakoid membrane"/>
    <property type="evidence" value="ECO:0007669"/>
    <property type="project" value="UniProtKB-SubCell"/>
</dbReference>
<keyword evidence="7 10" id="KW-0472">Membrane</keyword>
<evidence type="ECO:0000256" key="3">
    <source>
        <dbReference type="ARBA" id="ARBA00022692"/>
    </source>
</evidence>
<comment type="function">
    <text evidence="8 10">Component of the cytochrome b6-f complex, which mediates electron transfer between photosystem II (PSII) and photosystem I (PSI), cyclic electron flow around PSI, and state transitions. PetL is important for photoautotrophic growth as well as for electron transfer efficiency and stability of the cytochrome b6-f complex.</text>
</comment>
<dbReference type="GO" id="GO:0009512">
    <property type="term" value="C:cytochrome b6f complex"/>
    <property type="evidence" value="ECO:0007669"/>
    <property type="project" value="InterPro"/>
</dbReference>
<dbReference type="GO" id="GO:0015979">
    <property type="term" value="P:photosynthesis"/>
    <property type="evidence" value="ECO:0007669"/>
    <property type="project" value="UniProtKB-KW"/>
</dbReference>
<evidence type="ECO:0000313" key="11">
    <source>
        <dbReference type="EMBL" id="EGJ35685.1"/>
    </source>
</evidence>
<sequence length="60" mass="6609">MTIALRNKTQDQVKLGNIIIIVNFWENNMISGAIAYFVILAGATVVALTLFFGLRAVKLI</sequence>
<dbReference type="Pfam" id="PF05115">
    <property type="entry name" value="PetL"/>
    <property type="match status" value="1"/>
</dbReference>
<evidence type="ECO:0000256" key="2">
    <source>
        <dbReference type="ARBA" id="ARBA00022448"/>
    </source>
</evidence>
<keyword evidence="12" id="KW-1185">Reference proteome</keyword>
<comment type="subunit">
    <text evidence="9 10">The 4 large subunits of the cytochrome b6-f complex are cytochrome b6, subunit IV (17 kDa polypeptide, PetD), cytochrome f and the Rieske protein, while the 4 small subunits are PetG, PetL, PetM and PetN. The complex functions as a dimer.</text>
</comment>
<protein>
    <recommendedName>
        <fullName evidence="10">Cytochrome b6-f complex subunit 6</fullName>
    </recommendedName>
    <alternativeName>
        <fullName evidence="10">Cytochrome b6-f complex subunit PetL</fullName>
    </alternativeName>
    <alternativeName>
        <fullName evidence="10">Cytochrome b6-f complex subunit VI</fullName>
    </alternativeName>
</protein>
<dbReference type="InterPro" id="IPR007802">
    <property type="entry name" value="Cyt_b6/f_cplx_su6"/>
</dbReference>
<dbReference type="GO" id="GO:0009055">
    <property type="term" value="F:electron transfer activity"/>
    <property type="evidence" value="ECO:0007669"/>
    <property type="project" value="InterPro"/>
</dbReference>
<keyword evidence="4 10" id="KW-0249">Electron transport</keyword>
<accession>F4XIF2</accession>
<evidence type="ECO:0000256" key="8">
    <source>
        <dbReference type="ARBA" id="ARBA00025197"/>
    </source>
</evidence>
<evidence type="ECO:0000256" key="9">
    <source>
        <dbReference type="ARBA" id="ARBA00025834"/>
    </source>
</evidence>
<evidence type="ECO:0000256" key="4">
    <source>
        <dbReference type="ARBA" id="ARBA00022982"/>
    </source>
</evidence>
<dbReference type="HOGENOM" id="CLU_2936554_0_0_3"/>
<evidence type="ECO:0000313" key="12">
    <source>
        <dbReference type="Proteomes" id="UP000003959"/>
    </source>
</evidence>
<proteinExistence type="inferred from homology"/>
<dbReference type="HAMAP" id="MF_00433">
    <property type="entry name" value="Cytb6_f_PetL"/>
    <property type="match status" value="1"/>
</dbReference>
<reference evidence="12" key="1">
    <citation type="journal article" date="2011" name="Proc. Natl. Acad. Sci. U.S.A.">
        <title>Genomic insights into the physiology and ecology of the marine filamentous cyanobacterium Lyngbya majuscula.</title>
        <authorList>
            <person name="Jones A.C."/>
            <person name="Monroe E.A."/>
            <person name="Podell S."/>
            <person name="Hess W.R."/>
            <person name="Klages S."/>
            <person name="Esquenazi E."/>
            <person name="Niessen S."/>
            <person name="Hoover H."/>
            <person name="Rothmann M."/>
            <person name="Lasken R.S."/>
            <person name="Yates J.R.III."/>
            <person name="Reinhardt R."/>
            <person name="Kube M."/>
            <person name="Burkart M.D."/>
            <person name="Allen E.E."/>
            <person name="Dorrestein P.C."/>
            <person name="Gerwick W.H."/>
            <person name="Gerwick L."/>
        </authorList>
    </citation>
    <scope>NUCLEOTIDE SEQUENCE [LARGE SCALE GENOMIC DNA]</scope>
    <source>
        <strain evidence="12">3L</strain>
    </source>
</reference>
<dbReference type="EMBL" id="GL890816">
    <property type="protein sequence ID" value="EGJ35685.1"/>
    <property type="molecule type" value="Genomic_DNA"/>
</dbReference>
<comment type="similarity">
    <text evidence="10">Belongs to the PetL family.</text>
</comment>
<keyword evidence="10" id="KW-0602">Photosynthesis</keyword>
<evidence type="ECO:0000256" key="6">
    <source>
        <dbReference type="ARBA" id="ARBA00023078"/>
    </source>
</evidence>
<keyword evidence="5 10" id="KW-1133">Transmembrane helix</keyword>
<keyword evidence="3 10" id="KW-0812">Transmembrane</keyword>
<evidence type="ECO:0000256" key="10">
    <source>
        <dbReference type="HAMAP-Rule" id="MF_00433"/>
    </source>
</evidence>
<organism evidence="11 12">
    <name type="scientific">Moorena producens 3L</name>
    <dbReference type="NCBI Taxonomy" id="489825"/>
    <lineage>
        <taxon>Bacteria</taxon>
        <taxon>Bacillati</taxon>
        <taxon>Cyanobacteriota</taxon>
        <taxon>Cyanophyceae</taxon>
        <taxon>Coleofasciculales</taxon>
        <taxon>Coleofasciculaceae</taxon>
        <taxon>Moorena</taxon>
    </lineage>
</organism>
<keyword evidence="2 10" id="KW-0813">Transport</keyword>
<gene>
    <name evidence="10" type="primary">petL</name>
    <name evidence="11" type="ORF">LYNGBM3L_01860</name>
</gene>
<dbReference type="Proteomes" id="UP000003959">
    <property type="component" value="Unassembled WGS sequence"/>
</dbReference>
<name>F4XIF2_9CYAN</name>
<keyword evidence="6 10" id="KW-0793">Thylakoid</keyword>
<feature type="transmembrane region" description="Helical" evidence="10">
    <location>
        <begin position="33"/>
        <end position="54"/>
    </location>
</feature>
<evidence type="ECO:0000256" key="5">
    <source>
        <dbReference type="ARBA" id="ARBA00022989"/>
    </source>
</evidence>